<protein>
    <submittedName>
        <fullName evidence="3">Two-component system regulatory protein YycI</fullName>
    </submittedName>
</protein>
<name>A0ABX2T101_9BACL</name>
<evidence type="ECO:0000259" key="2">
    <source>
        <dbReference type="Pfam" id="PF09648"/>
    </source>
</evidence>
<comment type="caution">
    <text evidence="3">The sequence shown here is derived from an EMBL/GenBank/DDBJ whole genome shotgun (WGS) entry which is preliminary data.</text>
</comment>
<sequence>MEWSKIKTMFIYLFLILNIILLMAYIYTIKLNNTEFYQEKDAIIKSIKNDDIDIIEPQIKKDSLSYISGSIHDFKEPIIKIENYSYELINTNSGRKLFIRFDTPIANINNNNYRDVLNLFITEKLDKGFSYSFDNYSDKTKMITYRQTVDNLKIYDNINALIEFKVDENGDIKSMVQSGLVDIKKDISENIATYNQVIYKLYHENYIPKNSRVVSSLGYYTSASQILNQVLIPVWKIEVNYLGDKQYYYVDAINIKILEKNNE</sequence>
<dbReference type="RefSeq" id="WP_179941864.1">
    <property type="nucleotide sequence ID" value="NZ_JACBYF010000028.1"/>
</dbReference>
<evidence type="ECO:0000313" key="4">
    <source>
        <dbReference type="Proteomes" id="UP000531840"/>
    </source>
</evidence>
<feature type="transmembrane region" description="Helical" evidence="1">
    <location>
        <begin position="9"/>
        <end position="27"/>
    </location>
</feature>
<keyword evidence="1" id="KW-1133">Transmembrane helix</keyword>
<keyword evidence="1" id="KW-0472">Membrane</keyword>
<dbReference type="Gene3D" id="2.40.128.690">
    <property type="entry name" value="YycH protein, domain 3-like"/>
    <property type="match status" value="1"/>
</dbReference>
<gene>
    <name evidence="3" type="ORF">HZY85_07850</name>
</gene>
<dbReference type="EMBL" id="JACBYF010000028">
    <property type="protein sequence ID" value="NYS48082.1"/>
    <property type="molecule type" value="Genomic_DNA"/>
</dbReference>
<dbReference type="Pfam" id="PF09648">
    <property type="entry name" value="YycI"/>
    <property type="match status" value="1"/>
</dbReference>
<keyword evidence="1" id="KW-0812">Transmembrane</keyword>
<proteinExistence type="predicted"/>
<organism evidence="3 4">
    <name type="scientific">Gemelliphila palaticanis</name>
    <dbReference type="NCBI Taxonomy" id="81950"/>
    <lineage>
        <taxon>Bacteria</taxon>
        <taxon>Bacillati</taxon>
        <taxon>Bacillota</taxon>
        <taxon>Bacilli</taxon>
        <taxon>Bacillales</taxon>
        <taxon>Gemellaceae</taxon>
        <taxon>Gemelliphila</taxon>
    </lineage>
</organism>
<evidence type="ECO:0000256" key="1">
    <source>
        <dbReference type="SAM" id="Phobius"/>
    </source>
</evidence>
<accession>A0ABX2T101</accession>
<dbReference type="InterPro" id="IPR018604">
    <property type="entry name" value="YycI-like"/>
</dbReference>
<dbReference type="Proteomes" id="UP000531840">
    <property type="component" value="Unassembled WGS sequence"/>
</dbReference>
<reference evidence="3 4" key="1">
    <citation type="submission" date="2020-07" db="EMBL/GenBank/DDBJ databases">
        <title>MOT database genomes.</title>
        <authorList>
            <person name="Joseph S."/>
            <person name="Aduse-Opoku J."/>
            <person name="Hashim A."/>
            <person name="Wade W."/>
            <person name="Curtis M."/>
        </authorList>
    </citation>
    <scope>NUCLEOTIDE SEQUENCE [LARGE SCALE GENOMIC DNA]</scope>
    <source>
        <strain evidence="3 4">CIP 106318</strain>
    </source>
</reference>
<evidence type="ECO:0000313" key="3">
    <source>
        <dbReference type="EMBL" id="NYS48082.1"/>
    </source>
</evidence>
<keyword evidence="4" id="KW-1185">Reference proteome</keyword>
<feature type="domain" description="Regulatory protein YycH-like" evidence="2">
    <location>
        <begin position="38"/>
        <end position="253"/>
    </location>
</feature>